<reference evidence="18" key="1">
    <citation type="submission" date="2016-06" db="UniProtKB">
        <authorList>
            <consortium name="WormBaseParasite"/>
        </authorList>
    </citation>
    <scope>IDENTIFICATION</scope>
</reference>
<dbReference type="InterPro" id="IPR036736">
    <property type="entry name" value="ACP-like_sf"/>
</dbReference>
<evidence type="ECO:0000256" key="3">
    <source>
        <dbReference type="ARBA" id="ARBA00010930"/>
    </source>
</evidence>
<organism evidence="17 18">
    <name type="scientific">Toxocara canis</name>
    <name type="common">Canine roundworm</name>
    <dbReference type="NCBI Taxonomy" id="6265"/>
    <lineage>
        <taxon>Eukaryota</taxon>
        <taxon>Metazoa</taxon>
        <taxon>Ecdysozoa</taxon>
        <taxon>Nematoda</taxon>
        <taxon>Chromadorea</taxon>
        <taxon>Rhabditida</taxon>
        <taxon>Spirurina</taxon>
        <taxon>Ascaridomorpha</taxon>
        <taxon>Ascaridoidea</taxon>
        <taxon>Toxocaridae</taxon>
        <taxon>Toxocara</taxon>
    </lineage>
</organism>
<dbReference type="GO" id="GO:0000035">
    <property type="term" value="F:acyl binding"/>
    <property type="evidence" value="ECO:0007669"/>
    <property type="project" value="TreeGrafter"/>
</dbReference>
<dbReference type="GO" id="GO:0000036">
    <property type="term" value="F:acyl carrier activity"/>
    <property type="evidence" value="ECO:0007669"/>
    <property type="project" value="TreeGrafter"/>
</dbReference>
<comment type="subcellular location">
    <subcellularLocation>
        <location evidence="1">Mitochondrion</location>
    </subcellularLocation>
</comment>
<evidence type="ECO:0000256" key="10">
    <source>
        <dbReference type="ARBA" id="ARBA00022982"/>
    </source>
</evidence>
<dbReference type="PANTHER" id="PTHR20863:SF28">
    <property type="entry name" value="ACYL CARRIER PROTEIN, MITOCHONDRIAL"/>
    <property type="match status" value="1"/>
</dbReference>
<evidence type="ECO:0000256" key="5">
    <source>
        <dbReference type="ARBA" id="ARBA00022450"/>
    </source>
</evidence>
<evidence type="ECO:0000313" key="16">
    <source>
        <dbReference type="EMBL" id="VDM39662.1"/>
    </source>
</evidence>
<keyword evidence="7" id="KW-0597">Phosphoprotein</keyword>
<keyword evidence="10" id="KW-0249">Electron transport</keyword>
<keyword evidence="11" id="KW-0443">Lipid metabolism</keyword>
<dbReference type="HAMAP" id="MF_01217">
    <property type="entry name" value="Acyl_carrier"/>
    <property type="match status" value="1"/>
</dbReference>
<evidence type="ECO:0000256" key="8">
    <source>
        <dbReference type="ARBA" id="ARBA00022832"/>
    </source>
</evidence>
<dbReference type="WBParaSite" id="TCNE_0000834101-mRNA-1">
    <property type="protein sequence ID" value="TCNE_0000834101-mRNA-1"/>
    <property type="gene ID" value="TCNE_0000834101"/>
</dbReference>
<dbReference type="Proteomes" id="UP000050794">
    <property type="component" value="Unassembled WGS sequence"/>
</dbReference>
<comment type="function">
    <text evidence="14">Carrier of the growing fatty acid chain in fatty acid biosynthesis.</text>
</comment>
<name>A0A183UIM1_TOXCA</name>
<dbReference type="EMBL" id="UYWY01019881">
    <property type="protein sequence ID" value="VDM39662.1"/>
    <property type="molecule type" value="Genomic_DNA"/>
</dbReference>
<dbReference type="Gene3D" id="1.10.1200.10">
    <property type="entry name" value="ACP-like"/>
    <property type="match status" value="1"/>
</dbReference>
<keyword evidence="17" id="KW-1185">Reference proteome</keyword>
<dbReference type="InterPro" id="IPR003231">
    <property type="entry name" value="ACP"/>
</dbReference>
<evidence type="ECO:0000256" key="7">
    <source>
        <dbReference type="ARBA" id="ARBA00022553"/>
    </source>
</evidence>
<dbReference type="FunFam" id="1.10.1200.10:FF:000003">
    <property type="entry name" value="Acyl carrier protein"/>
    <property type="match status" value="1"/>
</dbReference>
<keyword evidence="4" id="KW-0813">Transport</keyword>
<comment type="pathway">
    <text evidence="2">Lipid metabolism; fatty acid biosynthesis.</text>
</comment>
<evidence type="ECO:0000313" key="18">
    <source>
        <dbReference type="WBParaSite" id="TCNE_0000834101-mRNA-1"/>
    </source>
</evidence>
<evidence type="ECO:0000256" key="4">
    <source>
        <dbReference type="ARBA" id="ARBA00022448"/>
    </source>
</evidence>
<evidence type="ECO:0000256" key="2">
    <source>
        <dbReference type="ARBA" id="ARBA00005194"/>
    </source>
</evidence>
<evidence type="ECO:0000313" key="17">
    <source>
        <dbReference type="Proteomes" id="UP000050794"/>
    </source>
</evidence>
<evidence type="ECO:0000259" key="15">
    <source>
        <dbReference type="PROSITE" id="PS50075"/>
    </source>
</evidence>
<evidence type="ECO:0000256" key="12">
    <source>
        <dbReference type="ARBA" id="ARBA00023128"/>
    </source>
</evidence>
<evidence type="ECO:0000256" key="1">
    <source>
        <dbReference type="ARBA" id="ARBA00004173"/>
    </source>
</evidence>
<reference evidence="16 17" key="2">
    <citation type="submission" date="2018-11" db="EMBL/GenBank/DDBJ databases">
        <authorList>
            <consortium name="Pathogen Informatics"/>
        </authorList>
    </citation>
    <scope>NUCLEOTIDE SEQUENCE [LARGE SCALE GENOMIC DNA]</scope>
</reference>
<proteinExistence type="inferred from homology"/>
<dbReference type="InterPro" id="IPR009081">
    <property type="entry name" value="PP-bd_ACP"/>
</dbReference>
<dbReference type="Pfam" id="PF00550">
    <property type="entry name" value="PP-binding"/>
    <property type="match status" value="1"/>
</dbReference>
<evidence type="ECO:0000256" key="13">
    <source>
        <dbReference type="ARBA" id="ARBA00023160"/>
    </source>
</evidence>
<dbReference type="AlphaFoldDB" id="A0A183UIM1"/>
<dbReference type="SUPFAM" id="SSF47336">
    <property type="entry name" value="ACP-like"/>
    <property type="match status" value="1"/>
</dbReference>
<feature type="domain" description="Carrier" evidence="15">
    <location>
        <begin position="62"/>
        <end position="137"/>
    </location>
</feature>
<accession>A0A183UIM1</accession>
<keyword evidence="9" id="KW-0809">Transit peptide</keyword>
<evidence type="ECO:0000256" key="9">
    <source>
        <dbReference type="ARBA" id="ARBA00022946"/>
    </source>
</evidence>
<gene>
    <name evidence="16" type="ORF">TCNE_LOCUS8341</name>
</gene>
<evidence type="ECO:0000256" key="14">
    <source>
        <dbReference type="RuleBase" id="RU000722"/>
    </source>
</evidence>
<keyword evidence="5 14" id="KW-0596">Phosphopantetheine</keyword>
<keyword evidence="12" id="KW-0496">Mitochondrion</keyword>
<keyword evidence="13 14" id="KW-0275">Fatty acid biosynthesis</keyword>
<sequence length="141" mass="15818">MLKTAVGGCCRCVSTALMARHASILCSMPNALHTATSSWPHMRITPAVQARQYSAKAPLTLKTLEERIILVLSLYDKIDPKKLTMDSNFMSDLGLDSLDHVEMIMAMEDEFGFEIPDGDADNLKTPRDIFKYICDKEDVYE</sequence>
<keyword evidence="8" id="KW-0276">Fatty acid metabolism</keyword>
<dbReference type="NCBIfam" id="NF002148">
    <property type="entry name" value="PRK00982.1-2"/>
    <property type="match status" value="1"/>
</dbReference>
<protein>
    <recommendedName>
        <fullName evidence="14">Acyl carrier protein</fullName>
    </recommendedName>
</protein>
<evidence type="ECO:0000256" key="11">
    <source>
        <dbReference type="ARBA" id="ARBA00023098"/>
    </source>
</evidence>
<keyword evidence="6 14" id="KW-0444">Lipid biosynthesis</keyword>
<dbReference type="GO" id="GO:0005739">
    <property type="term" value="C:mitochondrion"/>
    <property type="evidence" value="ECO:0007669"/>
    <property type="project" value="UniProtKB-SubCell"/>
</dbReference>
<evidence type="ECO:0000256" key="6">
    <source>
        <dbReference type="ARBA" id="ARBA00022516"/>
    </source>
</evidence>
<comment type="similarity">
    <text evidence="3">Belongs to the acyl carrier protein (ACP) family.</text>
</comment>
<dbReference type="PANTHER" id="PTHR20863">
    <property type="entry name" value="ACYL CARRIER PROTEIN"/>
    <property type="match status" value="1"/>
</dbReference>
<dbReference type="PROSITE" id="PS50075">
    <property type="entry name" value="CARRIER"/>
    <property type="match status" value="1"/>
</dbReference>
<dbReference type="NCBIfam" id="TIGR00517">
    <property type="entry name" value="acyl_carrier"/>
    <property type="match status" value="1"/>
</dbReference>